<dbReference type="Proteomes" id="UP001153269">
    <property type="component" value="Unassembled WGS sequence"/>
</dbReference>
<dbReference type="EMBL" id="CADEAL010001355">
    <property type="protein sequence ID" value="CAB1431622.1"/>
    <property type="molecule type" value="Genomic_DNA"/>
</dbReference>
<dbReference type="AlphaFoldDB" id="A0A9N7UJR3"/>
<feature type="region of interest" description="Disordered" evidence="1">
    <location>
        <begin position="1"/>
        <end position="25"/>
    </location>
</feature>
<proteinExistence type="predicted"/>
<protein>
    <submittedName>
        <fullName evidence="2">Uncharacterized protein</fullName>
    </submittedName>
</protein>
<sequence>MLEGLKPATFQASVPKLPNPQTSTEPVNEQVFIASVLKPRDAARHRIQIRLNEHHNVSSLKWQRPLSRVGSKVTVLLTWKKEKKRIVRGREKEEEREFNFLFSALHFL</sequence>
<name>A0A9N7UJR3_PLEPL</name>
<evidence type="ECO:0000313" key="2">
    <source>
        <dbReference type="EMBL" id="CAB1431622.1"/>
    </source>
</evidence>
<gene>
    <name evidence="2" type="ORF">PLEPLA_LOCUS19679</name>
</gene>
<keyword evidence="3" id="KW-1185">Reference proteome</keyword>
<evidence type="ECO:0000313" key="3">
    <source>
        <dbReference type="Proteomes" id="UP001153269"/>
    </source>
</evidence>
<reference evidence="2" key="1">
    <citation type="submission" date="2020-03" db="EMBL/GenBank/DDBJ databases">
        <authorList>
            <person name="Weist P."/>
        </authorList>
    </citation>
    <scope>NUCLEOTIDE SEQUENCE</scope>
</reference>
<evidence type="ECO:0000256" key="1">
    <source>
        <dbReference type="SAM" id="MobiDB-lite"/>
    </source>
</evidence>
<comment type="caution">
    <text evidence="2">The sequence shown here is derived from an EMBL/GenBank/DDBJ whole genome shotgun (WGS) entry which is preliminary data.</text>
</comment>
<organism evidence="2 3">
    <name type="scientific">Pleuronectes platessa</name>
    <name type="common">European plaice</name>
    <dbReference type="NCBI Taxonomy" id="8262"/>
    <lineage>
        <taxon>Eukaryota</taxon>
        <taxon>Metazoa</taxon>
        <taxon>Chordata</taxon>
        <taxon>Craniata</taxon>
        <taxon>Vertebrata</taxon>
        <taxon>Euteleostomi</taxon>
        <taxon>Actinopterygii</taxon>
        <taxon>Neopterygii</taxon>
        <taxon>Teleostei</taxon>
        <taxon>Neoteleostei</taxon>
        <taxon>Acanthomorphata</taxon>
        <taxon>Carangaria</taxon>
        <taxon>Pleuronectiformes</taxon>
        <taxon>Pleuronectoidei</taxon>
        <taxon>Pleuronectidae</taxon>
        <taxon>Pleuronectes</taxon>
    </lineage>
</organism>
<accession>A0A9N7UJR3</accession>